<evidence type="ECO:0000256" key="3">
    <source>
        <dbReference type="ARBA" id="ARBA00022737"/>
    </source>
</evidence>
<feature type="domain" description="C2H2-type" evidence="12">
    <location>
        <begin position="374"/>
        <end position="401"/>
    </location>
</feature>
<dbReference type="FunFam" id="3.30.160.60:FF:001668">
    <property type="entry name" value="transcriptional repressor CTCF"/>
    <property type="match status" value="1"/>
</dbReference>
<organism evidence="13 14">
    <name type="scientific">Argiope bruennichi</name>
    <name type="common">Wasp spider</name>
    <name type="synonym">Aranea bruennichi</name>
    <dbReference type="NCBI Taxonomy" id="94029"/>
    <lineage>
        <taxon>Eukaryota</taxon>
        <taxon>Metazoa</taxon>
        <taxon>Ecdysozoa</taxon>
        <taxon>Arthropoda</taxon>
        <taxon>Chelicerata</taxon>
        <taxon>Arachnida</taxon>
        <taxon>Araneae</taxon>
        <taxon>Araneomorphae</taxon>
        <taxon>Entelegynae</taxon>
        <taxon>Araneoidea</taxon>
        <taxon>Araneidae</taxon>
        <taxon>Argiope</taxon>
    </lineage>
</organism>
<comment type="caution">
    <text evidence="13">The sequence shown here is derived from an EMBL/GenBank/DDBJ whole genome shotgun (WGS) entry which is preliminary data.</text>
</comment>
<keyword evidence="8" id="KW-0804">Transcription</keyword>
<dbReference type="Gene3D" id="3.30.160.60">
    <property type="entry name" value="Classic Zinc Finger"/>
    <property type="match status" value="8"/>
</dbReference>
<evidence type="ECO:0000256" key="11">
    <source>
        <dbReference type="SAM" id="MobiDB-lite"/>
    </source>
</evidence>
<keyword evidence="6" id="KW-0805">Transcription regulation</keyword>
<keyword evidence="9" id="KW-0539">Nucleus</keyword>
<feature type="domain" description="C2H2-type" evidence="12">
    <location>
        <begin position="553"/>
        <end position="580"/>
    </location>
</feature>
<dbReference type="FunFam" id="3.30.160.60:FF:000373">
    <property type="entry name" value="Putative transcriptional repressor ctcf"/>
    <property type="match status" value="1"/>
</dbReference>
<dbReference type="AlphaFoldDB" id="A0A8T0EPN1"/>
<dbReference type="EMBL" id="JABXBU010002227">
    <property type="protein sequence ID" value="KAF8774616.1"/>
    <property type="molecule type" value="Genomic_DNA"/>
</dbReference>
<dbReference type="GO" id="GO:0000981">
    <property type="term" value="F:DNA-binding transcription factor activity, RNA polymerase II-specific"/>
    <property type="evidence" value="ECO:0007669"/>
    <property type="project" value="TreeGrafter"/>
</dbReference>
<evidence type="ECO:0000256" key="4">
    <source>
        <dbReference type="ARBA" id="ARBA00022771"/>
    </source>
</evidence>
<evidence type="ECO:0000256" key="10">
    <source>
        <dbReference type="PROSITE-ProRule" id="PRU00042"/>
    </source>
</evidence>
<evidence type="ECO:0000256" key="7">
    <source>
        <dbReference type="ARBA" id="ARBA00023125"/>
    </source>
</evidence>
<feature type="domain" description="C2H2-type" evidence="12">
    <location>
        <begin position="431"/>
        <end position="459"/>
    </location>
</feature>
<dbReference type="FunFam" id="3.30.160.60:FF:000420">
    <property type="entry name" value="Putative transcriptional repressor ctcf"/>
    <property type="match status" value="1"/>
</dbReference>
<dbReference type="PANTHER" id="PTHR19818:SF161">
    <property type="entry name" value="C2H2-TYPE DOMAIN-CONTAINING PROTEIN"/>
    <property type="match status" value="1"/>
</dbReference>
<feature type="domain" description="C2H2-type" evidence="12">
    <location>
        <begin position="346"/>
        <end position="373"/>
    </location>
</feature>
<dbReference type="FunFam" id="3.30.160.60:FF:000448">
    <property type="entry name" value="RE1-silencing transcription factor A"/>
    <property type="match status" value="1"/>
</dbReference>
<proteinExistence type="predicted"/>
<dbReference type="GO" id="GO:0000978">
    <property type="term" value="F:RNA polymerase II cis-regulatory region sequence-specific DNA binding"/>
    <property type="evidence" value="ECO:0007669"/>
    <property type="project" value="TreeGrafter"/>
</dbReference>
<dbReference type="GO" id="GO:0045944">
    <property type="term" value="P:positive regulation of transcription by RNA polymerase II"/>
    <property type="evidence" value="ECO:0007669"/>
    <property type="project" value="UniProtKB-ARBA"/>
</dbReference>
<feature type="region of interest" description="Disordered" evidence="11">
    <location>
        <begin position="591"/>
        <end position="612"/>
    </location>
</feature>
<feature type="domain" description="C2H2-type" evidence="12">
    <location>
        <begin position="261"/>
        <end position="288"/>
    </location>
</feature>
<dbReference type="InterPro" id="IPR056438">
    <property type="entry name" value="Znf-C2H2_CTCF"/>
</dbReference>
<evidence type="ECO:0000256" key="2">
    <source>
        <dbReference type="ARBA" id="ARBA00022723"/>
    </source>
</evidence>
<evidence type="ECO:0000259" key="12">
    <source>
        <dbReference type="PROSITE" id="PS50157"/>
    </source>
</evidence>
<feature type="domain" description="C2H2-type" evidence="12">
    <location>
        <begin position="289"/>
        <end position="316"/>
    </location>
</feature>
<feature type="domain" description="C2H2-type" evidence="12">
    <location>
        <begin position="460"/>
        <end position="487"/>
    </location>
</feature>
<evidence type="ECO:0000313" key="13">
    <source>
        <dbReference type="EMBL" id="KAF8774616.1"/>
    </source>
</evidence>
<name>A0A8T0EPN1_ARGBR</name>
<dbReference type="Pfam" id="PF00096">
    <property type="entry name" value="zf-C2H2"/>
    <property type="match status" value="5"/>
</dbReference>
<keyword evidence="7" id="KW-0238">DNA-binding</keyword>
<dbReference type="InterPro" id="IPR050329">
    <property type="entry name" value="GLI_C2H2-zinc-finger"/>
</dbReference>
<dbReference type="InterPro" id="IPR036236">
    <property type="entry name" value="Znf_C2H2_sf"/>
</dbReference>
<feature type="domain" description="C2H2-type" evidence="12">
    <location>
        <begin position="488"/>
        <end position="515"/>
    </location>
</feature>
<dbReference type="GO" id="GO:0008270">
    <property type="term" value="F:zinc ion binding"/>
    <property type="evidence" value="ECO:0007669"/>
    <property type="project" value="UniProtKB-KW"/>
</dbReference>
<dbReference type="FunFam" id="3.30.160.60:FF:002321">
    <property type="entry name" value="Putative transcriptional repressor ctcf"/>
    <property type="match status" value="1"/>
</dbReference>
<feature type="domain" description="C2H2-type" evidence="12">
    <location>
        <begin position="317"/>
        <end position="345"/>
    </location>
</feature>
<evidence type="ECO:0000256" key="5">
    <source>
        <dbReference type="ARBA" id="ARBA00022833"/>
    </source>
</evidence>
<dbReference type="Proteomes" id="UP000807504">
    <property type="component" value="Unassembled WGS sequence"/>
</dbReference>
<feature type="domain" description="C2H2-type" evidence="12">
    <location>
        <begin position="516"/>
        <end position="544"/>
    </location>
</feature>
<evidence type="ECO:0000256" key="8">
    <source>
        <dbReference type="ARBA" id="ARBA00023163"/>
    </source>
</evidence>
<evidence type="ECO:0000256" key="9">
    <source>
        <dbReference type="ARBA" id="ARBA00023242"/>
    </source>
</evidence>
<dbReference type="PROSITE" id="PS50157">
    <property type="entry name" value="ZINC_FINGER_C2H2_2"/>
    <property type="match status" value="11"/>
</dbReference>
<dbReference type="FunFam" id="3.30.160.60:FF:000049">
    <property type="entry name" value="transcriptional repressor CTCF isoform X1"/>
    <property type="match status" value="1"/>
</dbReference>
<keyword evidence="4 10" id="KW-0863">Zinc-finger</keyword>
<reference evidence="13" key="1">
    <citation type="journal article" date="2020" name="bioRxiv">
        <title>Chromosome-level reference genome of the European wasp spider Argiope bruennichi: a resource for studies on range expansion and evolutionary adaptation.</title>
        <authorList>
            <person name="Sheffer M.M."/>
            <person name="Hoppe A."/>
            <person name="Krehenwinkel H."/>
            <person name="Uhl G."/>
            <person name="Kuss A.W."/>
            <person name="Jensen L."/>
            <person name="Jensen C."/>
            <person name="Gillespie R.G."/>
            <person name="Hoff K.J."/>
            <person name="Prost S."/>
        </authorList>
    </citation>
    <scope>NUCLEOTIDE SEQUENCE</scope>
</reference>
<dbReference type="InterPro" id="IPR013087">
    <property type="entry name" value="Znf_C2H2_type"/>
</dbReference>
<dbReference type="PANTHER" id="PTHR19818">
    <property type="entry name" value="ZINC FINGER PROTEIN ZIC AND GLI"/>
    <property type="match status" value="1"/>
</dbReference>
<dbReference type="GO" id="GO:0005634">
    <property type="term" value="C:nucleus"/>
    <property type="evidence" value="ECO:0007669"/>
    <property type="project" value="UniProtKB-SubCell"/>
</dbReference>
<protein>
    <submittedName>
        <fullName evidence="13">Transcriptional repressor CTCF like protein</fullName>
    </submittedName>
</protein>
<accession>A0A8T0EPN1</accession>
<keyword evidence="2" id="KW-0479">Metal-binding</keyword>
<evidence type="ECO:0000256" key="1">
    <source>
        <dbReference type="ARBA" id="ARBA00004123"/>
    </source>
</evidence>
<feature type="domain" description="C2H2-type" evidence="12">
    <location>
        <begin position="402"/>
        <end position="429"/>
    </location>
</feature>
<feature type="region of interest" description="Disordered" evidence="11">
    <location>
        <begin position="26"/>
        <end position="48"/>
    </location>
</feature>
<keyword evidence="5" id="KW-0862">Zinc</keyword>
<evidence type="ECO:0000313" key="14">
    <source>
        <dbReference type="Proteomes" id="UP000807504"/>
    </source>
</evidence>
<dbReference type="SUPFAM" id="SSF57667">
    <property type="entry name" value="beta-beta-alpha zinc fingers"/>
    <property type="match status" value="6"/>
</dbReference>
<reference evidence="13" key="2">
    <citation type="submission" date="2020-06" db="EMBL/GenBank/DDBJ databases">
        <authorList>
            <person name="Sheffer M."/>
        </authorList>
    </citation>
    <scope>NUCLEOTIDE SEQUENCE</scope>
</reference>
<evidence type="ECO:0000256" key="6">
    <source>
        <dbReference type="ARBA" id="ARBA00023015"/>
    </source>
</evidence>
<gene>
    <name evidence="13" type="ORF">HNY73_017148</name>
</gene>
<dbReference type="FunFam" id="3.30.160.60:FF:004176">
    <property type="match status" value="1"/>
</dbReference>
<dbReference type="PROSITE" id="PS00028">
    <property type="entry name" value="ZINC_FINGER_C2H2_1"/>
    <property type="match status" value="7"/>
</dbReference>
<comment type="subcellular location">
    <subcellularLocation>
        <location evidence="1">Nucleus</location>
    </subcellularLocation>
</comment>
<keyword evidence="3" id="KW-0677">Repeat</keyword>
<sequence>MDELNHEEEEDASDIRNYLASFHKEIEREDADESNSLIEQNSDEECLSPEELCNYLSESELNGGIDIKDEPEDDPEYYSGIVSNPHQINVNNVKNKNTKHMRKSTAEIVRLGDKSPVMTNQISELSDETNEETTVIPGIGEELHIDDQQTLEMVAQFAEQAVSNAAKNSTLSGLDNGSSYQTVTIVPSDTNPGELSYVLFVSQAEDGVDKLVEDASMSVFNLNDVSEFGDAFLTKQVDSNKHKMRTIRLSTRRSQLVSQQHVCAYCSYTSPKRYLLSRHMKSHSDERPHKCGVCERGFKTLASLQNHVNTHTGTRPHPCKDCESCFTTSGELVRHIRYKHTHEKPHKCTECDYASVELSKLKRHMRCHTGERPYQCPHCTYASPDTYKLKRHLRIHTGEKPYECDICQTRFTQSNSLKAHKLIHSGNKPVFQCEYCPTTCGRKTDLRIHMEKLHSSDNPHRCKRCGKVFLDRYSYKIHVKSHDGEKCFKCDLCDYASISQRHLETHMLVHTDQKPFHCDECDLCFRQKQLLKRHKNLYHNPDYVKPEPKEKTHICAVCYRAFRHKGNLMRHFAVHDPDATISEKELAMQLGESRRLGDDEDGEDDEELKRNLTENEDQQVVVFEVIQLPPSTGVGHENSSFASMDSNTITLNGLESQGYSIVQSADDDNRDLFDLSEETDVFDNMGNISSISSTKITSKNKSRTLGKAGIQLKKKKSPLQSLRRGKYSGSNSAQLLKIIAEKNVPVSEDQASFLNEKLLDKEKELDKIRAEQIQKDLKECFGFNDDKEEDYEPFPGHLEDIS</sequence>
<keyword evidence="14" id="KW-1185">Reference proteome</keyword>
<dbReference type="SMART" id="SM00355">
    <property type="entry name" value="ZnF_C2H2"/>
    <property type="match status" value="11"/>
</dbReference>
<dbReference type="Pfam" id="PF23611">
    <property type="entry name" value="zf-C2H2_16"/>
    <property type="match status" value="1"/>
</dbReference>